<reference evidence="1" key="1">
    <citation type="submission" date="2022-06" db="EMBL/GenBank/DDBJ databases">
        <authorList>
            <person name="Berger JAMES D."/>
            <person name="Berger JAMES D."/>
        </authorList>
    </citation>
    <scope>NUCLEOTIDE SEQUENCE [LARGE SCALE GENOMIC DNA]</scope>
</reference>
<dbReference type="WBParaSite" id="TREG1_112740.1">
    <property type="protein sequence ID" value="TREG1_112740.1"/>
    <property type="gene ID" value="TREG1_112740"/>
</dbReference>
<protein>
    <submittedName>
        <fullName evidence="2 3">Uncharacterized protein</fullName>
    </submittedName>
</protein>
<keyword evidence="1" id="KW-1185">Reference proteome</keyword>
<evidence type="ECO:0000313" key="1">
    <source>
        <dbReference type="Proteomes" id="UP000050795"/>
    </source>
</evidence>
<evidence type="ECO:0000313" key="2">
    <source>
        <dbReference type="WBParaSite" id="TREG1_112740.1"/>
    </source>
</evidence>
<dbReference type="AlphaFoldDB" id="A0AA85IU81"/>
<reference evidence="2 3" key="2">
    <citation type="submission" date="2023-11" db="UniProtKB">
        <authorList>
            <consortium name="WormBaseParasite"/>
        </authorList>
    </citation>
    <scope>IDENTIFICATION</scope>
</reference>
<proteinExistence type="predicted"/>
<name>A0AA85IU81_TRIRE</name>
<organism evidence="1 2">
    <name type="scientific">Trichobilharzia regenti</name>
    <name type="common">Nasal bird schistosome</name>
    <dbReference type="NCBI Taxonomy" id="157069"/>
    <lineage>
        <taxon>Eukaryota</taxon>
        <taxon>Metazoa</taxon>
        <taxon>Spiralia</taxon>
        <taxon>Lophotrochozoa</taxon>
        <taxon>Platyhelminthes</taxon>
        <taxon>Trematoda</taxon>
        <taxon>Digenea</taxon>
        <taxon>Strigeidida</taxon>
        <taxon>Schistosomatoidea</taxon>
        <taxon>Schistosomatidae</taxon>
        <taxon>Trichobilharzia</taxon>
    </lineage>
</organism>
<accession>A0AA85IU81</accession>
<sequence length="66" mass="7337">MFIDDFSQRTAVTEKCNVLQHMLVYSLLSNTSKRRVSVGDGGNPSDLYISEGVYSYRPTDTSVISS</sequence>
<dbReference type="Proteomes" id="UP000050795">
    <property type="component" value="Unassembled WGS sequence"/>
</dbReference>
<evidence type="ECO:0000313" key="3">
    <source>
        <dbReference type="WBParaSite" id="TREG1_112740.2"/>
    </source>
</evidence>
<dbReference type="WBParaSite" id="TREG1_112740.2">
    <property type="protein sequence ID" value="TREG1_112740.2"/>
    <property type="gene ID" value="TREG1_112740"/>
</dbReference>